<dbReference type="PANTHER" id="PTHR33048:SF42">
    <property type="entry name" value="INTEGRAL MEMBRANE PROTEIN"/>
    <property type="match status" value="1"/>
</dbReference>
<comment type="caution">
    <text evidence="9">The sequence shown here is derived from an EMBL/GenBank/DDBJ whole genome shotgun (WGS) entry which is preliminary data.</text>
</comment>
<keyword evidence="3 7" id="KW-1133">Transmembrane helix</keyword>
<evidence type="ECO:0000256" key="4">
    <source>
        <dbReference type="ARBA" id="ARBA00023136"/>
    </source>
</evidence>
<comment type="subcellular location">
    <subcellularLocation>
        <location evidence="1">Membrane</location>
        <topology evidence="1">Multi-pass membrane protein</topology>
    </subcellularLocation>
</comment>
<keyword evidence="2 7" id="KW-0812">Transmembrane</keyword>
<organism evidence="9 10">
    <name type="scientific">Rhypophila decipiens</name>
    <dbReference type="NCBI Taxonomy" id="261697"/>
    <lineage>
        <taxon>Eukaryota</taxon>
        <taxon>Fungi</taxon>
        <taxon>Dikarya</taxon>
        <taxon>Ascomycota</taxon>
        <taxon>Pezizomycotina</taxon>
        <taxon>Sordariomycetes</taxon>
        <taxon>Sordariomycetidae</taxon>
        <taxon>Sordariales</taxon>
        <taxon>Naviculisporaceae</taxon>
        <taxon>Rhypophila</taxon>
    </lineage>
</organism>
<feature type="region of interest" description="Disordered" evidence="6">
    <location>
        <begin position="331"/>
        <end position="357"/>
    </location>
</feature>
<dbReference type="Proteomes" id="UP001301769">
    <property type="component" value="Unassembled WGS sequence"/>
</dbReference>
<dbReference type="InterPro" id="IPR052337">
    <property type="entry name" value="SAT4-like"/>
</dbReference>
<dbReference type="AlphaFoldDB" id="A0AAN7B9F5"/>
<feature type="transmembrane region" description="Helical" evidence="7">
    <location>
        <begin position="222"/>
        <end position="244"/>
    </location>
</feature>
<reference evidence="9" key="2">
    <citation type="submission" date="2023-05" db="EMBL/GenBank/DDBJ databases">
        <authorList>
            <consortium name="Lawrence Berkeley National Laboratory"/>
            <person name="Steindorff A."/>
            <person name="Hensen N."/>
            <person name="Bonometti L."/>
            <person name="Westerberg I."/>
            <person name="Brannstrom I.O."/>
            <person name="Guillou S."/>
            <person name="Cros-Aarteil S."/>
            <person name="Calhoun S."/>
            <person name="Haridas S."/>
            <person name="Kuo A."/>
            <person name="Mondo S."/>
            <person name="Pangilinan J."/>
            <person name="Riley R."/>
            <person name="Labutti K."/>
            <person name="Andreopoulos B."/>
            <person name="Lipzen A."/>
            <person name="Chen C."/>
            <person name="Yanf M."/>
            <person name="Daum C."/>
            <person name="Ng V."/>
            <person name="Clum A."/>
            <person name="Ohm R."/>
            <person name="Martin F."/>
            <person name="Silar P."/>
            <person name="Natvig D."/>
            <person name="Lalanne C."/>
            <person name="Gautier V."/>
            <person name="Ament-Velasquez S.L."/>
            <person name="Kruys A."/>
            <person name="Hutchinson M.I."/>
            <person name="Powell A.J."/>
            <person name="Barry K."/>
            <person name="Miller A.N."/>
            <person name="Grigoriev I.V."/>
            <person name="Debuchy R."/>
            <person name="Gladieux P."/>
            <person name="Thoren M.H."/>
            <person name="Johannesson H."/>
        </authorList>
    </citation>
    <scope>NUCLEOTIDE SEQUENCE</scope>
    <source>
        <strain evidence="9">PSN293</strain>
    </source>
</reference>
<evidence type="ECO:0000256" key="6">
    <source>
        <dbReference type="SAM" id="MobiDB-lite"/>
    </source>
</evidence>
<evidence type="ECO:0000256" key="3">
    <source>
        <dbReference type="ARBA" id="ARBA00022989"/>
    </source>
</evidence>
<evidence type="ECO:0000259" key="8">
    <source>
        <dbReference type="Pfam" id="PF20684"/>
    </source>
</evidence>
<dbReference type="PANTHER" id="PTHR33048">
    <property type="entry name" value="PTH11-LIKE INTEGRAL MEMBRANE PROTEIN (AFU_ORTHOLOGUE AFUA_5G11245)"/>
    <property type="match status" value="1"/>
</dbReference>
<keyword evidence="10" id="KW-1185">Reference proteome</keyword>
<feature type="domain" description="Rhodopsin" evidence="8">
    <location>
        <begin position="45"/>
        <end position="290"/>
    </location>
</feature>
<dbReference type="InterPro" id="IPR049326">
    <property type="entry name" value="Rhodopsin_dom_fungi"/>
</dbReference>
<dbReference type="GO" id="GO:0016020">
    <property type="term" value="C:membrane"/>
    <property type="evidence" value="ECO:0007669"/>
    <property type="project" value="UniProtKB-SubCell"/>
</dbReference>
<name>A0AAN7B9F5_9PEZI</name>
<evidence type="ECO:0000313" key="9">
    <source>
        <dbReference type="EMBL" id="KAK4214927.1"/>
    </source>
</evidence>
<reference evidence="9" key="1">
    <citation type="journal article" date="2023" name="Mol. Phylogenet. Evol.">
        <title>Genome-scale phylogeny and comparative genomics of the fungal order Sordariales.</title>
        <authorList>
            <person name="Hensen N."/>
            <person name="Bonometti L."/>
            <person name="Westerberg I."/>
            <person name="Brannstrom I.O."/>
            <person name="Guillou S."/>
            <person name="Cros-Aarteil S."/>
            <person name="Calhoun S."/>
            <person name="Haridas S."/>
            <person name="Kuo A."/>
            <person name="Mondo S."/>
            <person name="Pangilinan J."/>
            <person name="Riley R."/>
            <person name="LaButti K."/>
            <person name="Andreopoulos B."/>
            <person name="Lipzen A."/>
            <person name="Chen C."/>
            <person name="Yan M."/>
            <person name="Daum C."/>
            <person name="Ng V."/>
            <person name="Clum A."/>
            <person name="Steindorff A."/>
            <person name="Ohm R.A."/>
            <person name="Martin F."/>
            <person name="Silar P."/>
            <person name="Natvig D.O."/>
            <person name="Lalanne C."/>
            <person name="Gautier V."/>
            <person name="Ament-Velasquez S.L."/>
            <person name="Kruys A."/>
            <person name="Hutchinson M.I."/>
            <person name="Powell A.J."/>
            <person name="Barry K."/>
            <person name="Miller A.N."/>
            <person name="Grigoriev I.V."/>
            <person name="Debuchy R."/>
            <person name="Gladieux P."/>
            <person name="Hiltunen Thoren M."/>
            <person name="Johannesson H."/>
        </authorList>
    </citation>
    <scope>NUCLEOTIDE SEQUENCE</scope>
    <source>
        <strain evidence="9">PSN293</strain>
    </source>
</reference>
<evidence type="ECO:0000313" key="10">
    <source>
        <dbReference type="Proteomes" id="UP001301769"/>
    </source>
</evidence>
<keyword evidence="4 7" id="KW-0472">Membrane</keyword>
<evidence type="ECO:0000256" key="5">
    <source>
        <dbReference type="ARBA" id="ARBA00038359"/>
    </source>
</evidence>
<sequence length="457" mass="51572">MYFDENSIPDPGILPQEFHDESDGARLVITSIVLLVLTTFFMGLRFLSDYLDRKSRKLFFDDVVLLAAYLCFLVLCGIIITMVALDGMGKHVYTLQQHDPESLEMYGNLVTPSLVFLYCVLCLSRVAILGLYLRVFKWRRGGMTHTVTVFVMSLMIISLIFSIVLSSAVCRPVGFVGDLVVPNGDCGRFYWAFRSQMFEGILFDFAMAALPWRTIWVFPVPVGQRMTAIVFLFFASLGMIAWTVKRVVVSYTHTPWIDSTYSSVGLSLWYSTEGAWYIMINCLSRLRPLMLVLLPQRFVNTWGRSMTWLGRVLRIPDTDPEDLPQTIMIRKSSSATKGTSTNNNSPNPIFNEDNEWNDDNVGTLGELELGLSKARTRPRGHAHHGSLSFMDDPYMLGPNSRTIGVSSWTIVGPSNSTEVLSEAERTRGRSGDRRGEIQVTVEVSMRTNPRTQSWANV</sequence>
<feature type="compositionally biased region" description="Polar residues" evidence="6">
    <location>
        <begin position="331"/>
        <end position="348"/>
    </location>
</feature>
<comment type="similarity">
    <text evidence="5">Belongs to the SAT4 family.</text>
</comment>
<dbReference type="EMBL" id="MU858086">
    <property type="protein sequence ID" value="KAK4214927.1"/>
    <property type="molecule type" value="Genomic_DNA"/>
</dbReference>
<dbReference type="Pfam" id="PF20684">
    <property type="entry name" value="Fung_rhodopsin"/>
    <property type="match status" value="1"/>
</dbReference>
<evidence type="ECO:0000256" key="7">
    <source>
        <dbReference type="SAM" id="Phobius"/>
    </source>
</evidence>
<feature type="transmembrane region" description="Helical" evidence="7">
    <location>
        <begin position="59"/>
        <end position="85"/>
    </location>
</feature>
<evidence type="ECO:0000256" key="1">
    <source>
        <dbReference type="ARBA" id="ARBA00004141"/>
    </source>
</evidence>
<accession>A0AAN7B9F5</accession>
<feature type="transmembrane region" description="Helical" evidence="7">
    <location>
        <begin position="115"/>
        <end position="135"/>
    </location>
</feature>
<feature type="transmembrane region" description="Helical" evidence="7">
    <location>
        <begin position="147"/>
        <end position="169"/>
    </location>
</feature>
<feature type="transmembrane region" description="Helical" evidence="7">
    <location>
        <begin position="27"/>
        <end position="47"/>
    </location>
</feature>
<gene>
    <name evidence="9" type="ORF">QBC37DRAFT_460447</name>
</gene>
<proteinExistence type="inferred from homology"/>
<protein>
    <recommendedName>
        <fullName evidence="8">Rhodopsin domain-containing protein</fullName>
    </recommendedName>
</protein>
<evidence type="ECO:0000256" key="2">
    <source>
        <dbReference type="ARBA" id="ARBA00022692"/>
    </source>
</evidence>